<dbReference type="SUPFAM" id="SSF89796">
    <property type="entry name" value="CoA-transferase family III (CaiB/BaiF)"/>
    <property type="match status" value="1"/>
</dbReference>
<reference evidence="2" key="1">
    <citation type="journal article" date="2017" name="Proc. Natl. Acad. Sci. U.S.A.">
        <title>Simulation of Deepwater Horizon oil plume reveals substrate specialization within a complex community of hydrocarbon degraders.</title>
        <authorList>
            <person name="Hu P."/>
            <person name="Dubinsky E.A."/>
            <person name="Probst A.J."/>
            <person name="Wang J."/>
            <person name="Sieber C.M.K."/>
            <person name="Tom L.M."/>
            <person name="Gardinali P."/>
            <person name="Banfield J.F."/>
            <person name="Atlas R.M."/>
            <person name="Andersen G.L."/>
        </authorList>
    </citation>
    <scope>NUCLEOTIDE SEQUENCE [LARGE SCALE GENOMIC DNA]</scope>
</reference>
<comment type="caution">
    <text evidence="1">The sequence shown here is derived from an EMBL/GenBank/DDBJ whole genome shotgun (WGS) entry which is preliminary data.</text>
</comment>
<dbReference type="PANTHER" id="PTHR48228">
    <property type="entry name" value="SUCCINYL-COA--D-CITRAMALATE COA-TRANSFERASE"/>
    <property type="match status" value="1"/>
</dbReference>
<name>A0A1Y5E853_COLPS</name>
<dbReference type="InterPro" id="IPR044855">
    <property type="entry name" value="CoA-Trfase_III_dom3_sf"/>
</dbReference>
<gene>
    <name evidence="1" type="ORF">A9Q75_15720</name>
</gene>
<protein>
    <submittedName>
        <fullName evidence="1">Carnitine dehydratase</fullName>
    </submittedName>
</protein>
<dbReference type="Gene3D" id="3.30.1540.10">
    <property type="entry name" value="formyl-coa transferase, domain 3"/>
    <property type="match status" value="1"/>
</dbReference>
<dbReference type="GO" id="GO:0003824">
    <property type="term" value="F:catalytic activity"/>
    <property type="evidence" value="ECO:0007669"/>
    <property type="project" value="InterPro"/>
</dbReference>
<proteinExistence type="predicted"/>
<dbReference type="Pfam" id="PF02515">
    <property type="entry name" value="CoA_transf_3"/>
    <property type="match status" value="1"/>
</dbReference>
<dbReference type="Proteomes" id="UP000243053">
    <property type="component" value="Unassembled WGS sequence"/>
</dbReference>
<sequence length="389" mass="42521">MLSDVKILDLSTLLPGPYASMVLADLGAKVLRVESPTRVDLVREMSPQVGASSAAHQYLNRSKESIALDLKQAEAIEIIKALVEEYDVVLEQFRPGVMDRLGIGYEVLKAINPKIIYCAITGYGQTGPYKDRAGHDLNYLAIAGISSYSKRKEQSPIPQGIQIADVAGGSLHGVIGILTALYHRQRTGEGQMIDISMTDCAFALNAMSGAGALAGNEIPTAESQLLNGGTFYDYYQTSDGRYLSVGSLEPQFFSGLCQLLDLDHLLLLANKASAQQQIKDSFTYAFMQKTYDQWQAIFIKFDLCVEPVLNLKEASEHPQIVARELIIDVPHPHTGMQKQLACPIKFSNYQPEYQQAGGELGVNGKQVLSKLGLSNSRITALEKKGVVTF</sequence>
<evidence type="ECO:0000313" key="2">
    <source>
        <dbReference type="Proteomes" id="UP000243053"/>
    </source>
</evidence>
<dbReference type="InterPro" id="IPR050509">
    <property type="entry name" value="CoA-transferase_III"/>
</dbReference>
<dbReference type="InterPro" id="IPR003673">
    <property type="entry name" value="CoA-Trfase_fam_III"/>
</dbReference>
<dbReference type="PANTHER" id="PTHR48228:SF5">
    <property type="entry name" value="ALPHA-METHYLACYL-COA RACEMASE"/>
    <property type="match status" value="1"/>
</dbReference>
<evidence type="ECO:0000313" key="1">
    <source>
        <dbReference type="EMBL" id="OUR77165.1"/>
    </source>
</evidence>
<dbReference type="AlphaFoldDB" id="A0A1Y5E853"/>
<dbReference type="InterPro" id="IPR023606">
    <property type="entry name" value="CoA-Trfase_III_dom_1_sf"/>
</dbReference>
<organism evidence="1 2">
    <name type="scientific">Colwellia psychrerythraea</name>
    <name type="common">Vibrio psychroerythus</name>
    <dbReference type="NCBI Taxonomy" id="28229"/>
    <lineage>
        <taxon>Bacteria</taxon>
        <taxon>Pseudomonadati</taxon>
        <taxon>Pseudomonadota</taxon>
        <taxon>Gammaproteobacteria</taxon>
        <taxon>Alteromonadales</taxon>
        <taxon>Colwelliaceae</taxon>
        <taxon>Colwellia</taxon>
    </lineage>
</organism>
<dbReference type="Gene3D" id="3.40.50.10540">
    <property type="entry name" value="Crotonobetainyl-coa:carnitine coa-transferase, domain 1"/>
    <property type="match status" value="2"/>
</dbReference>
<dbReference type="EMBL" id="MAAF01000091">
    <property type="protein sequence ID" value="OUR77165.1"/>
    <property type="molecule type" value="Genomic_DNA"/>
</dbReference>
<accession>A0A1Y5E853</accession>